<evidence type="ECO:0000313" key="3">
    <source>
        <dbReference type="Proteomes" id="UP000619376"/>
    </source>
</evidence>
<accession>A0ABQ3JHV2</accession>
<organism evidence="2 3">
    <name type="scientific">Deinococcus metalli</name>
    <dbReference type="NCBI Taxonomy" id="1141878"/>
    <lineage>
        <taxon>Bacteria</taxon>
        <taxon>Thermotogati</taxon>
        <taxon>Deinococcota</taxon>
        <taxon>Deinococci</taxon>
        <taxon>Deinococcales</taxon>
        <taxon>Deinococcaceae</taxon>
        <taxon>Deinococcus</taxon>
    </lineage>
</organism>
<feature type="region of interest" description="Disordered" evidence="1">
    <location>
        <begin position="21"/>
        <end position="63"/>
    </location>
</feature>
<dbReference type="EMBL" id="BNAJ01000001">
    <property type="protein sequence ID" value="GHF29227.1"/>
    <property type="molecule type" value="Genomic_DNA"/>
</dbReference>
<name>A0ABQ3JHV2_9DEIO</name>
<dbReference type="Proteomes" id="UP000619376">
    <property type="component" value="Unassembled WGS sequence"/>
</dbReference>
<comment type="caution">
    <text evidence="2">The sequence shown here is derived from an EMBL/GenBank/DDBJ whole genome shotgun (WGS) entry which is preliminary data.</text>
</comment>
<evidence type="ECO:0000256" key="1">
    <source>
        <dbReference type="SAM" id="MobiDB-lite"/>
    </source>
</evidence>
<reference evidence="3" key="1">
    <citation type="journal article" date="2019" name="Int. J. Syst. Evol. Microbiol.">
        <title>The Global Catalogue of Microorganisms (GCM) 10K type strain sequencing project: providing services to taxonomists for standard genome sequencing and annotation.</title>
        <authorList>
            <consortium name="The Broad Institute Genomics Platform"/>
            <consortium name="The Broad Institute Genome Sequencing Center for Infectious Disease"/>
            <person name="Wu L."/>
            <person name="Ma J."/>
        </authorList>
    </citation>
    <scope>NUCLEOTIDE SEQUENCE [LARGE SCALE GENOMIC DNA]</scope>
    <source>
        <strain evidence="3">CGMCC 1.18437</strain>
    </source>
</reference>
<sequence length="63" mass="7171">MGIRSKSCHVWAHAAQCVGSAPLGVPMSRRNRQATRRAVSKRQRQQLLPREVEREPDPQQRPA</sequence>
<proteinExistence type="predicted"/>
<gene>
    <name evidence="2" type="ORF">GCM10017781_01500</name>
</gene>
<evidence type="ECO:0000313" key="2">
    <source>
        <dbReference type="EMBL" id="GHF29227.1"/>
    </source>
</evidence>
<feature type="compositionally biased region" description="Basic and acidic residues" evidence="1">
    <location>
        <begin position="50"/>
        <end position="63"/>
    </location>
</feature>
<feature type="compositionally biased region" description="Basic residues" evidence="1">
    <location>
        <begin position="29"/>
        <end position="44"/>
    </location>
</feature>
<keyword evidence="3" id="KW-1185">Reference proteome</keyword>
<protein>
    <submittedName>
        <fullName evidence="2">Uncharacterized protein</fullName>
    </submittedName>
</protein>